<dbReference type="EMBL" id="JAPCWZ010000003">
    <property type="protein sequence ID" value="KAK8873938.1"/>
    <property type="molecule type" value="Genomic_DNA"/>
</dbReference>
<protein>
    <submittedName>
        <fullName evidence="2">Uncharacterized protein</fullName>
    </submittedName>
</protein>
<accession>A0ABR2J8Q2</accession>
<name>A0ABR2J8Q2_9PEZI</name>
<dbReference type="Pfam" id="PF19535">
    <property type="entry name" value="DUF6060"/>
    <property type="match status" value="1"/>
</dbReference>
<organism evidence="2 3">
    <name type="scientific">Apiospora arundinis</name>
    <dbReference type="NCBI Taxonomy" id="335852"/>
    <lineage>
        <taxon>Eukaryota</taxon>
        <taxon>Fungi</taxon>
        <taxon>Dikarya</taxon>
        <taxon>Ascomycota</taxon>
        <taxon>Pezizomycotina</taxon>
        <taxon>Sordariomycetes</taxon>
        <taxon>Xylariomycetidae</taxon>
        <taxon>Amphisphaeriales</taxon>
        <taxon>Apiosporaceae</taxon>
        <taxon>Apiospora</taxon>
    </lineage>
</organism>
<comment type="caution">
    <text evidence="2">The sequence shown here is derived from an EMBL/GenBank/DDBJ whole genome shotgun (WGS) entry which is preliminary data.</text>
</comment>
<evidence type="ECO:0000313" key="2">
    <source>
        <dbReference type="EMBL" id="KAK8873938.1"/>
    </source>
</evidence>
<reference evidence="2 3" key="1">
    <citation type="journal article" date="2024" name="IMA Fungus">
        <title>Apiospora arundinis, a panoply of carbohydrate-active enzymes and secondary metabolites.</title>
        <authorList>
            <person name="Sorensen T."/>
            <person name="Petersen C."/>
            <person name="Muurmann A.T."/>
            <person name="Christiansen J.V."/>
            <person name="Brundto M.L."/>
            <person name="Overgaard C.K."/>
            <person name="Boysen A.T."/>
            <person name="Wollenberg R.D."/>
            <person name="Larsen T.O."/>
            <person name="Sorensen J.L."/>
            <person name="Nielsen K.L."/>
            <person name="Sondergaard T.E."/>
        </authorList>
    </citation>
    <scope>NUCLEOTIDE SEQUENCE [LARGE SCALE GENOMIC DNA]</scope>
    <source>
        <strain evidence="2 3">AAU 773</strain>
    </source>
</reference>
<sequence>MHIFFLATTLPLAAASSVLMPRDCKAFIPGGVTGKGGYLKQGSKIRTSEFLDCGSRGSGCIPDKEPKGLIVHPTLNITARGGKDAARDVFKLLKDGEGGVDFKMVDVNETIVIKYVNPQVDLFRAGLTNGSRQSVGYWTYEPTLHCVEGMLTLCGGGGDFLSGTPITACGYTISTDADRNVPGKPLYGGGSTFVETQVGDNLENGPVPPSYDSVADQATVPAEKSQGSRLGFGAEALAVTAAALLGVLQFL</sequence>
<evidence type="ECO:0000313" key="3">
    <source>
        <dbReference type="Proteomes" id="UP001390339"/>
    </source>
</evidence>
<keyword evidence="3" id="KW-1185">Reference proteome</keyword>
<proteinExistence type="predicted"/>
<dbReference type="InterPro" id="IPR045702">
    <property type="entry name" value="DUF6060"/>
</dbReference>
<keyword evidence="1" id="KW-0732">Signal</keyword>
<dbReference type="Proteomes" id="UP001390339">
    <property type="component" value="Unassembled WGS sequence"/>
</dbReference>
<feature type="signal peptide" evidence="1">
    <location>
        <begin position="1"/>
        <end position="15"/>
    </location>
</feature>
<gene>
    <name evidence="2" type="ORF">PGQ11_004452</name>
</gene>
<evidence type="ECO:0000256" key="1">
    <source>
        <dbReference type="SAM" id="SignalP"/>
    </source>
</evidence>
<feature type="chain" id="PRO_5045168055" evidence="1">
    <location>
        <begin position="16"/>
        <end position="251"/>
    </location>
</feature>